<reference evidence="2 3" key="1">
    <citation type="submission" date="2019-07" db="EMBL/GenBank/DDBJ databases">
        <title>Lentzea xizangensis sp. nov., isolated from Qinghai-Tibetan Plateau Soils.</title>
        <authorList>
            <person name="Huang J."/>
        </authorList>
    </citation>
    <scope>NUCLEOTIDE SEQUENCE [LARGE SCALE GENOMIC DNA]</scope>
    <source>
        <strain evidence="2 3">FXJ1.1311</strain>
    </source>
</reference>
<dbReference type="AlphaFoldDB" id="A0A563EH93"/>
<dbReference type="CDD" id="cd04301">
    <property type="entry name" value="NAT_SF"/>
    <property type="match status" value="1"/>
</dbReference>
<keyword evidence="2" id="KW-0808">Transferase</keyword>
<dbReference type="Pfam" id="PF18014">
    <property type="entry name" value="Acetyltransf_18"/>
    <property type="match status" value="1"/>
</dbReference>
<evidence type="ECO:0000313" key="2">
    <source>
        <dbReference type="EMBL" id="TWP45773.1"/>
    </source>
</evidence>
<dbReference type="SUPFAM" id="SSF55729">
    <property type="entry name" value="Acyl-CoA N-acyltransferases (Nat)"/>
    <property type="match status" value="1"/>
</dbReference>
<dbReference type="OrthoDB" id="510731at2"/>
<dbReference type="PANTHER" id="PTHR47237">
    <property type="entry name" value="SLL0310 PROTEIN"/>
    <property type="match status" value="1"/>
</dbReference>
<dbReference type="Pfam" id="PF13673">
    <property type="entry name" value="Acetyltransf_10"/>
    <property type="match status" value="1"/>
</dbReference>
<accession>A0A563EH93</accession>
<dbReference type="InterPro" id="IPR052729">
    <property type="entry name" value="Acyl/Acetyltrans_Enzymes"/>
</dbReference>
<name>A0A563EH93_9PSEU</name>
<organism evidence="2 3">
    <name type="scientific">Lentzea tibetensis</name>
    <dbReference type="NCBI Taxonomy" id="2591470"/>
    <lineage>
        <taxon>Bacteria</taxon>
        <taxon>Bacillati</taxon>
        <taxon>Actinomycetota</taxon>
        <taxon>Actinomycetes</taxon>
        <taxon>Pseudonocardiales</taxon>
        <taxon>Pseudonocardiaceae</taxon>
        <taxon>Lentzea</taxon>
    </lineage>
</organism>
<dbReference type="InterPro" id="IPR041496">
    <property type="entry name" value="YitH/HolE_GNAT"/>
</dbReference>
<dbReference type="Proteomes" id="UP000316639">
    <property type="component" value="Unassembled WGS sequence"/>
</dbReference>
<sequence>MLVGRKMGGYLIAHRLYSRVVELRQLTVADVPACMKVAADRNWAHSDRTWRFLLELGTGWGVFDGDELVGTTVVTSYSGISAISMVLVDSRYGRQGIGGELVSHVLDSGVSCLYATPYGKPLYERLGFHSVGKVTTYSGVYPRDGGGISRPAEPADLPFVVALDAEAFGVERAALWEGLMACGSVRVADSGVVASTLTNGTTMIGPVVSRFAADAIALVCDAAARAGQVKVHLHDDWVARHVRARGVSTVGSSCDLMVRNASDVPGDRSLYHAPVSMALG</sequence>
<dbReference type="Gene3D" id="3.40.630.30">
    <property type="match status" value="1"/>
</dbReference>
<dbReference type="InterPro" id="IPR016181">
    <property type="entry name" value="Acyl_CoA_acyltransferase"/>
</dbReference>
<dbReference type="InterPro" id="IPR000182">
    <property type="entry name" value="GNAT_dom"/>
</dbReference>
<feature type="domain" description="N-acetyltransferase" evidence="1">
    <location>
        <begin position="21"/>
        <end position="153"/>
    </location>
</feature>
<evidence type="ECO:0000313" key="3">
    <source>
        <dbReference type="Proteomes" id="UP000316639"/>
    </source>
</evidence>
<protein>
    <submittedName>
        <fullName evidence="2">GNAT family N-acetyltransferase</fullName>
    </submittedName>
</protein>
<dbReference type="PROSITE" id="PS51186">
    <property type="entry name" value="GNAT"/>
    <property type="match status" value="1"/>
</dbReference>
<keyword evidence="3" id="KW-1185">Reference proteome</keyword>
<dbReference type="GO" id="GO:0016747">
    <property type="term" value="F:acyltransferase activity, transferring groups other than amino-acyl groups"/>
    <property type="evidence" value="ECO:0007669"/>
    <property type="project" value="InterPro"/>
</dbReference>
<proteinExistence type="predicted"/>
<dbReference type="PANTHER" id="PTHR47237:SF2">
    <property type="entry name" value="BLL4206 PROTEIN"/>
    <property type="match status" value="1"/>
</dbReference>
<dbReference type="EMBL" id="VOBR01000038">
    <property type="protein sequence ID" value="TWP45773.1"/>
    <property type="molecule type" value="Genomic_DNA"/>
</dbReference>
<gene>
    <name evidence="2" type="ORF">FKR81_38015</name>
</gene>
<comment type="caution">
    <text evidence="2">The sequence shown here is derived from an EMBL/GenBank/DDBJ whole genome shotgun (WGS) entry which is preliminary data.</text>
</comment>
<evidence type="ECO:0000259" key="1">
    <source>
        <dbReference type="PROSITE" id="PS51186"/>
    </source>
</evidence>